<proteinExistence type="predicted"/>
<dbReference type="AlphaFoldDB" id="A0A4Q9HGC7"/>
<evidence type="ECO:0008006" key="3">
    <source>
        <dbReference type="Google" id="ProtNLM"/>
    </source>
</evidence>
<gene>
    <name evidence="1" type="ORF">EYS08_03035</name>
</gene>
<dbReference type="OrthoDB" id="9805123at2"/>
<dbReference type="SUPFAM" id="SSF53474">
    <property type="entry name" value="alpha/beta-Hydrolases"/>
    <property type="match status" value="1"/>
</dbReference>
<dbReference type="RefSeq" id="WP_131028382.1">
    <property type="nucleotide sequence ID" value="NZ_SIXF01000002.1"/>
</dbReference>
<organism evidence="1 2">
    <name type="scientific">Pedobacter kyonggii</name>
    <dbReference type="NCBI Taxonomy" id="1926871"/>
    <lineage>
        <taxon>Bacteria</taxon>
        <taxon>Pseudomonadati</taxon>
        <taxon>Bacteroidota</taxon>
        <taxon>Sphingobacteriia</taxon>
        <taxon>Sphingobacteriales</taxon>
        <taxon>Sphingobacteriaceae</taxon>
        <taxon>Pedobacter</taxon>
    </lineage>
</organism>
<comment type="caution">
    <text evidence="1">The sequence shown here is derived from an EMBL/GenBank/DDBJ whole genome shotgun (WGS) entry which is preliminary data.</text>
</comment>
<dbReference type="EMBL" id="SIXF01000002">
    <property type="protein sequence ID" value="TBO44302.1"/>
    <property type="molecule type" value="Genomic_DNA"/>
</dbReference>
<reference evidence="1 2" key="1">
    <citation type="submission" date="2019-02" db="EMBL/GenBank/DDBJ databases">
        <title>Pedobacter kyonggii whole genome sequence analysis.</title>
        <authorList>
            <person name="Dahal R.H."/>
        </authorList>
    </citation>
    <scope>NUCLEOTIDE SEQUENCE [LARGE SCALE GENOMIC DNA]</scope>
    <source>
        <strain evidence="1 2">K-4-11-1</strain>
    </source>
</reference>
<protein>
    <recommendedName>
        <fullName evidence="3">Serine aminopeptidase S33 domain-containing protein</fullName>
    </recommendedName>
</protein>
<name>A0A4Q9HGC7_9SPHI</name>
<keyword evidence="2" id="KW-1185">Reference proteome</keyword>
<dbReference type="InterPro" id="IPR029058">
    <property type="entry name" value="AB_hydrolase_fold"/>
</dbReference>
<accession>A0A4Q9HGC7</accession>
<evidence type="ECO:0000313" key="2">
    <source>
        <dbReference type="Proteomes" id="UP000291819"/>
    </source>
</evidence>
<dbReference type="Proteomes" id="UP000291819">
    <property type="component" value="Unassembled WGS sequence"/>
</dbReference>
<sequence length="278" mass="32033">MKEEIIITDQFSTVGILTHQQLDIRVPTIILLNAGLVHRIGPNRIYVKLARRLSMEGYNVFRFDYGGQGDSLFYSKQPSDDILISKTLDHLAIKLKFEEFVLIGLCSGAEDAYHVSLTDTRIKGIVMINGTGLDHDDVITLYPEIEKSIQLRYYKKSLKNPDRWLKVLRGKSGLFKVNKLKRLVIRLFGLESKKVSQQNLELLNPFRNVIKKGVALLLVITEGSVAYDFLQRMKKQEVSENEQHEVLIMNDIDHIVTPVWAQHELNTNIIKWLNDKYK</sequence>
<evidence type="ECO:0000313" key="1">
    <source>
        <dbReference type="EMBL" id="TBO44302.1"/>
    </source>
</evidence>
<dbReference type="Gene3D" id="3.40.50.1820">
    <property type="entry name" value="alpha/beta hydrolase"/>
    <property type="match status" value="1"/>
</dbReference>